<name>A0A009TKB8_ACIBA</name>
<gene>
    <name evidence="1" type="ORF">J529_1583</name>
</gene>
<reference evidence="1 2" key="1">
    <citation type="submission" date="2014-02" db="EMBL/GenBank/DDBJ databases">
        <title>Comparative genomics and transcriptomics to identify genetic mechanisms underlying the emergence of carbapenem resistant Acinetobacter baumannii (CRAb).</title>
        <authorList>
            <person name="Harris A.D."/>
            <person name="Johnson K.J."/>
            <person name="George J."/>
            <person name="Shefchek K."/>
            <person name="Daugherty S.C."/>
            <person name="Parankush S."/>
            <person name="Sadzewicz L."/>
            <person name="Tallon L."/>
            <person name="Sengamalay N."/>
            <person name="Hazen T.H."/>
            <person name="Rasko D.A."/>
        </authorList>
    </citation>
    <scope>NUCLEOTIDE SEQUENCE [LARGE SCALE GENOMIC DNA]</scope>
    <source>
        <strain evidence="1 2">99063</strain>
    </source>
</reference>
<dbReference type="EMBL" id="JEXJ01000019">
    <property type="protein sequence ID" value="EXC51870.1"/>
    <property type="molecule type" value="Genomic_DNA"/>
</dbReference>
<organism evidence="1 2">
    <name type="scientific">Acinetobacter baumannii 99063</name>
    <dbReference type="NCBI Taxonomy" id="1310630"/>
    <lineage>
        <taxon>Bacteria</taxon>
        <taxon>Pseudomonadati</taxon>
        <taxon>Pseudomonadota</taxon>
        <taxon>Gammaproteobacteria</taxon>
        <taxon>Moraxellales</taxon>
        <taxon>Moraxellaceae</taxon>
        <taxon>Acinetobacter</taxon>
        <taxon>Acinetobacter calcoaceticus/baumannii complex</taxon>
    </lineage>
</organism>
<evidence type="ECO:0000313" key="1">
    <source>
        <dbReference type="EMBL" id="EXC51870.1"/>
    </source>
</evidence>
<sequence>MFILRFAKALVALSCSGGFFLYLYKTKITYLPKALLRHFSRELESIPYPAFICIDISTHQYLFTI</sequence>
<proteinExistence type="predicted"/>
<evidence type="ECO:0000313" key="2">
    <source>
        <dbReference type="Proteomes" id="UP000020735"/>
    </source>
</evidence>
<comment type="caution">
    <text evidence="1">The sequence shown here is derived from an EMBL/GenBank/DDBJ whole genome shotgun (WGS) entry which is preliminary data.</text>
</comment>
<dbReference type="Proteomes" id="UP000020735">
    <property type="component" value="Unassembled WGS sequence"/>
</dbReference>
<dbReference type="AlphaFoldDB" id="A0A009TKB8"/>
<accession>A0A009TKB8</accession>
<dbReference type="PATRIC" id="fig|1310630.3.peg.1548"/>
<protein>
    <submittedName>
        <fullName evidence="1">Uncharacterized protein</fullName>
    </submittedName>
</protein>